<organism evidence="1">
    <name type="scientific">Hyperionvirus sp</name>
    <dbReference type="NCBI Taxonomy" id="2487770"/>
    <lineage>
        <taxon>Viruses</taxon>
        <taxon>Varidnaviria</taxon>
        <taxon>Bamfordvirae</taxon>
        <taxon>Nucleocytoviricota</taxon>
        <taxon>Megaviricetes</taxon>
        <taxon>Imitervirales</taxon>
        <taxon>Mimiviridae</taxon>
        <taxon>Klosneuvirinae</taxon>
    </lineage>
</organism>
<dbReference type="InterPro" id="IPR013083">
    <property type="entry name" value="Znf_RING/FYVE/PHD"/>
</dbReference>
<dbReference type="Gene3D" id="3.30.40.10">
    <property type="entry name" value="Zinc/RING finger domain, C3HC4 (zinc finger)"/>
    <property type="match status" value="2"/>
</dbReference>
<protein>
    <recommendedName>
        <fullName evidence="2">TRAF-type domain-containing protein</fullName>
    </recommendedName>
</protein>
<name>A0A3G5A5V6_9VIRU</name>
<evidence type="ECO:0008006" key="2">
    <source>
        <dbReference type="Google" id="ProtNLM"/>
    </source>
</evidence>
<evidence type="ECO:0000313" key="1">
    <source>
        <dbReference type="EMBL" id="AYV82626.1"/>
    </source>
</evidence>
<sequence>MAMVAVAPADFFACGGCDSFKSANPDDVDQHQLICDKFPCPLIDFGCSFVGTSPQIKKHVCVFAQCDHIPCDFMGDVKNVDKHKLDCEYKPVACRDCEEIHPYHLLPTHWDKCQNDIVKCRLCNQEGITRHIFNNYHFINCYLTYAATLKEWQKIMGTELMNQITLKAKASLDGVAWYSKYPYNLQMATDAVVVNKLRSNVLNVADLMEQLTKIEEKLSRDDFEKLLPQLEKLRKF</sequence>
<reference evidence="1" key="1">
    <citation type="submission" date="2018-10" db="EMBL/GenBank/DDBJ databases">
        <title>Hidden diversity of soil giant viruses.</title>
        <authorList>
            <person name="Schulz F."/>
            <person name="Alteio L."/>
            <person name="Goudeau D."/>
            <person name="Ryan E.M."/>
            <person name="Malmstrom R.R."/>
            <person name="Blanchard J."/>
            <person name="Woyke T."/>
        </authorList>
    </citation>
    <scope>NUCLEOTIDE SEQUENCE</scope>
    <source>
        <strain evidence="1">HYV1</strain>
    </source>
</reference>
<accession>A0A3G5A5V6</accession>
<proteinExistence type="predicted"/>
<dbReference type="EMBL" id="MK072383">
    <property type="protein sequence ID" value="AYV82626.1"/>
    <property type="molecule type" value="Genomic_DNA"/>
</dbReference>
<gene>
    <name evidence="1" type="ORF">Hyperionvirus1_205</name>
</gene>